<protein>
    <submittedName>
        <fullName evidence="1">Cation-transporting P-type ATPase</fullName>
    </submittedName>
</protein>
<dbReference type="EMBL" id="PKPP01011683">
    <property type="protein sequence ID" value="PWA43709.1"/>
    <property type="molecule type" value="Genomic_DNA"/>
</dbReference>
<dbReference type="Proteomes" id="UP000245207">
    <property type="component" value="Unassembled WGS sequence"/>
</dbReference>
<keyword evidence="2" id="KW-1185">Reference proteome</keyword>
<dbReference type="AlphaFoldDB" id="A0A2U1L416"/>
<organism evidence="1 2">
    <name type="scientific">Artemisia annua</name>
    <name type="common">Sweet wormwood</name>
    <dbReference type="NCBI Taxonomy" id="35608"/>
    <lineage>
        <taxon>Eukaryota</taxon>
        <taxon>Viridiplantae</taxon>
        <taxon>Streptophyta</taxon>
        <taxon>Embryophyta</taxon>
        <taxon>Tracheophyta</taxon>
        <taxon>Spermatophyta</taxon>
        <taxon>Magnoliopsida</taxon>
        <taxon>eudicotyledons</taxon>
        <taxon>Gunneridae</taxon>
        <taxon>Pentapetalae</taxon>
        <taxon>asterids</taxon>
        <taxon>campanulids</taxon>
        <taxon>Asterales</taxon>
        <taxon>Asteraceae</taxon>
        <taxon>Asteroideae</taxon>
        <taxon>Anthemideae</taxon>
        <taxon>Artemisiinae</taxon>
        <taxon>Artemisia</taxon>
    </lineage>
</organism>
<comment type="caution">
    <text evidence="1">The sequence shown here is derived from an EMBL/GenBank/DDBJ whole genome shotgun (WGS) entry which is preliminary data.</text>
</comment>
<name>A0A2U1L416_ARTAN</name>
<evidence type="ECO:0000313" key="2">
    <source>
        <dbReference type="Proteomes" id="UP000245207"/>
    </source>
</evidence>
<dbReference type="STRING" id="35608.A0A2U1L416"/>
<sequence>MNSVRVAVAEKYAAAVKTQDWSQARITSKLGFGRYTGDQLAIAKKTGRRLGIGTTMYQSFSLLGQNKYSDIANIPIEETTVIIGNKKAAGMHIGVGVYSATSHGLTVSLDVRRESIDQLSQTATFQLRLSSAKTGSYNMQVGQMDFLSKTSIGMGDIIL</sequence>
<proteinExistence type="predicted"/>
<reference evidence="1 2" key="1">
    <citation type="journal article" date="2018" name="Mol. Plant">
        <title>The genome of Artemisia annua provides insight into the evolution of Asteraceae family and artemisinin biosynthesis.</title>
        <authorList>
            <person name="Shen Q."/>
            <person name="Zhang L."/>
            <person name="Liao Z."/>
            <person name="Wang S."/>
            <person name="Yan T."/>
            <person name="Shi P."/>
            <person name="Liu M."/>
            <person name="Fu X."/>
            <person name="Pan Q."/>
            <person name="Wang Y."/>
            <person name="Lv Z."/>
            <person name="Lu X."/>
            <person name="Zhang F."/>
            <person name="Jiang W."/>
            <person name="Ma Y."/>
            <person name="Chen M."/>
            <person name="Hao X."/>
            <person name="Li L."/>
            <person name="Tang Y."/>
            <person name="Lv G."/>
            <person name="Zhou Y."/>
            <person name="Sun X."/>
            <person name="Brodelius P.E."/>
            <person name="Rose J.K.C."/>
            <person name="Tang K."/>
        </authorList>
    </citation>
    <scope>NUCLEOTIDE SEQUENCE [LARGE SCALE GENOMIC DNA]</scope>
    <source>
        <strain evidence="2">cv. Huhao1</strain>
        <tissue evidence="1">Leaf</tissue>
    </source>
</reference>
<evidence type="ECO:0000313" key="1">
    <source>
        <dbReference type="EMBL" id="PWA43709.1"/>
    </source>
</evidence>
<gene>
    <name evidence="1" type="ORF">CTI12_AA473710</name>
</gene>
<accession>A0A2U1L416</accession>